<dbReference type="PANTHER" id="PTHR40661">
    <property type="match status" value="1"/>
</dbReference>
<protein>
    <submittedName>
        <fullName evidence="5">LexA repressor</fullName>
    </submittedName>
</protein>
<dbReference type="CDD" id="cd06529">
    <property type="entry name" value="S24_LexA-like"/>
    <property type="match status" value="1"/>
</dbReference>
<dbReference type="PANTHER" id="PTHR40661:SF3">
    <property type="entry name" value="FELS-1 PROPHAGE TRANSCRIPTIONAL REGULATOR"/>
    <property type="match status" value="1"/>
</dbReference>
<keyword evidence="2" id="KW-0238">DNA-binding</keyword>
<reference evidence="5 6" key="1">
    <citation type="submission" date="2015-08" db="EMBL/GenBank/DDBJ databases">
        <title>Investigation of the bacterial diversity of lava forest soil.</title>
        <authorList>
            <person name="Lee J.S."/>
        </authorList>
    </citation>
    <scope>NUCLEOTIDE SEQUENCE [LARGE SCALE GENOMIC DNA]</scope>
    <source>
        <strain evidence="5 6">GJW-30</strain>
    </source>
</reference>
<gene>
    <name evidence="5" type="ORF">GJW-30_1_00931</name>
</gene>
<dbReference type="InterPro" id="IPR010982">
    <property type="entry name" value="Lambda_DNA-bd_dom_sf"/>
</dbReference>
<dbReference type="SUPFAM" id="SSF51306">
    <property type="entry name" value="LexA/Signal peptidase"/>
    <property type="match status" value="1"/>
</dbReference>
<keyword evidence="6" id="KW-1185">Reference proteome</keyword>
<dbReference type="KEGG" id="vgo:GJW-30_1_00931"/>
<dbReference type="InterPro" id="IPR015927">
    <property type="entry name" value="Peptidase_S24_S26A/B/C"/>
</dbReference>
<accession>A0A0S3PR56</accession>
<name>A0A0S3PR56_9BRAD</name>
<dbReference type="OrthoDB" id="9792157at2"/>
<feature type="domain" description="Peptidase S24/S26A/S26B/S26C" evidence="4">
    <location>
        <begin position="86"/>
        <end position="204"/>
    </location>
</feature>
<dbReference type="Proteomes" id="UP000236884">
    <property type="component" value="Chromosome"/>
</dbReference>
<dbReference type="EMBL" id="AP014946">
    <property type="protein sequence ID" value="BAT58406.1"/>
    <property type="molecule type" value="Genomic_DNA"/>
</dbReference>
<organism evidence="5 6">
    <name type="scientific">Variibacter gotjawalensis</name>
    <dbReference type="NCBI Taxonomy" id="1333996"/>
    <lineage>
        <taxon>Bacteria</taxon>
        <taxon>Pseudomonadati</taxon>
        <taxon>Pseudomonadota</taxon>
        <taxon>Alphaproteobacteria</taxon>
        <taxon>Hyphomicrobiales</taxon>
        <taxon>Nitrobacteraceae</taxon>
        <taxon>Variibacter</taxon>
    </lineage>
</organism>
<proteinExistence type="predicted"/>
<keyword evidence="1" id="KW-0805">Transcription regulation</keyword>
<keyword evidence="3" id="KW-0804">Transcription</keyword>
<dbReference type="InterPro" id="IPR039418">
    <property type="entry name" value="LexA-like"/>
</dbReference>
<evidence type="ECO:0000256" key="3">
    <source>
        <dbReference type="ARBA" id="ARBA00023163"/>
    </source>
</evidence>
<dbReference type="Pfam" id="PF00717">
    <property type="entry name" value="Peptidase_S24"/>
    <property type="match status" value="1"/>
</dbReference>
<evidence type="ECO:0000313" key="5">
    <source>
        <dbReference type="EMBL" id="BAT58406.1"/>
    </source>
</evidence>
<dbReference type="AlphaFoldDB" id="A0A0S3PR56"/>
<dbReference type="InterPro" id="IPR036286">
    <property type="entry name" value="LexA/Signal_pep-like_sf"/>
</dbReference>
<evidence type="ECO:0000256" key="2">
    <source>
        <dbReference type="ARBA" id="ARBA00023125"/>
    </source>
</evidence>
<evidence type="ECO:0000256" key="1">
    <source>
        <dbReference type="ARBA" id="ARBA00023015"/>
    </source>
</evidence>
<dbReference type="Gene3D" id="2.10.109.10">
    <property type="entry name" value="Umud Fragment, subunit A"/>
    <property type="match status" value="1"/>
</dbReference>
<evidence type="ECO:0000259" key="4">
    <source>
        <dbReference type="Pfam" id="PF00717"/>
    </source>
</evidence>
<sequence length="209" mass="22737">MLTHTQIWAAVDRLAEKSGLSASGLAKRAGLDPTTFNKSKRITPDGRPRWPSTESVAKILSATNTTIDHFVGLITDSARNPARAVPLIGFAQAGTGGFFDDAGFPAGTGWDEIAFPAVEDEHAYALEIAGDSMLPAYRDGDVILVSPGAPIRRGDRVVVKTLEGEVMAKELKRRTSKTIELRSLNREHDDRQVNIADVVWMARILWASQ</sequence>
<evidence type="ECO:0000313" key="6">
    <source>
        <dbReference type="Proteomes" id="UP000236884"/>
    </source>
</evidence>
<dbReference type="SUPFAM" id="SSF47413">
    <property type="entry name" value="lambda repressor-like DNA-binding domains"/>
    <property type="match status" value="1"/>
</dbReference>
<dbReference type="RefSeq" id="WP_096352264.1">
    <property type="nucleotide sequence ID" value="NZ_AP014946.1"/>
</dbReference>
<dbReference type="GO" id="GO:0003677">
    <property type="term" value="F:DNA binding"/>
    <property type="evidence" value="ECO:0007669"/>
    <property type="project" value="UniProtKB-KW"/>
</dbReference>